<gene>
    <name evidence="2" type="ORF">JTE90_002401</name>
</gene>
<dbReference type="PANTHER" id="PTHR45620:SF15">
    <property type="entry name" value="DIURETIC HORMONE 44 RECEPTOR 1-RELATED"/>
    <property type="match status" value="1"/>
</dbReference>
<dbReference type="PANTHER" id="PTHR45620">
    <property type="entry name" value="PDF RECEPTOR-LIKE PROTEIN-RELATED"/>
    <property type="match status" value="1"/>
</dbReference>
<dbReference type="Pfam" id="PF02793">
    <property type="entry name" value="HRM"/>
    <property type="match status" value="1"/>
</dbReference>
<dbReference type="GO" id="GO:0017046">
    <property type="term" value="F:peptide hormone binding"/>
    <property type="evidence" value="ECO:0007669"/>
    <property type="project" value="TreeGrafter"/>
</dbReference>
<feature type="domain" description="G-protein coupled receptors family 2 profile 1" evidence="1">
    <location>
        <begin position="1"/>
        <end position="84"/>
    </location>
</feature>
<accession>A0AAV6TSQ6</accession>
<dbReference type="Gene3D" id="4.10.1240.10">
    <property type="entry name" value="GPCR, family 2, extracellular hormone receptor domain"/>
    <property type="match status" value="1"/>
</dbReference>
<dbReference type="PROSITE" id="PS50227">
    <property type="entry name" value="G_PROTEIN_RECEP_F2_3"/>
    <property type="match status" value="1"/>
</dbReference>
<reference evidence="2 3" key="1">
    <citation type="journal article" date="2022" name="Nat. Ecol. Evol.">
        <title>A masculinizing supergene underlies an exaggerated male reproductive morph in a spider.</title>
        <authorList>
            <person name="Hendrickx F."/>
            <person name="De Corte Z."/>
            <person name="Sonet G."/>
            <person name="Van Belleghem S.M."/>
            <person name="Kostlbacher S."/>
            <person name="Vangestel C."/>
        </authorList>
    </citation>
    <scope>NUCLEOTIDE SEQUENCE [LARGE SCALE GENOMIC DNA]</scope>
    <source>
        <strain evidence="2">W744_W776</strain>
    </source>
</reference>
<evidence type="ECO:0000313" key="3">
    <source>
        <dbReference type="Proteomes" id="UP000827092"/>
    </source>
</evidence>
<dbReference type="Proteomes" id="UP000827092">
    <property type="component" value="Unassembled WGS sequence"/>
</dbReference>
<organism evidence="2 3">
    <name type="scientific">Oedothorax gibbosus</name>
    <dbReference type="NCBI Taxonomy" id="931172"/>
    <lineage>
        <taxon>Eukaryota</taxon>
        <taxon>Metazoa</taxon>
        <taxon>Ecdysozoa</taxon>
        <taxon>Arthropoda</taxon>
        <taxon>Chelicerata</taxon>
        <taxon>Arachnida</taxon>
        <taxon>Araneae</taxon>
        <taxon>Araneomorphae</taxon>
        <taxon>Entelegynae</taxon>
        <taxon>Araneoidea</taxon>
        <taxon>Linyphiidae</taxon>
        <taxon>Erigoninae</taxon>
        <taxon>Oedothorax</taxon>
    </lineage>
</organism>
<dbReference type="InterPro" id="IPR001879">
    <property type="entry name" value="GPCR_2_extracellular_dom"/>
</dbReference>
<dbReference type="SMART" id="SM00008">
    <property type="entry name" value="HormR"/>
    <property type="match status" value="1"/>
</dbReference>
<dbReference type="SUPFAM" id="SSF111418">
    <property type="entry name" value="Hormone receptor domain"/>
    <property type="match status" value="1"/>
</dbReference>
<evidence type="ECO:0000313" key="2">
    <source>
        <dbReference type="EMBL" id="KAG8174979.1"/>
    </source>
</evidence>
<dbReference type="InterPro" id="IPR036445">
    <property type="entry name" value="GPCR_2_extracell_dom_sf"/>
</dbReference>
<dbReference type="AlphaFoldDB" id="A0AAV6TSQ6"/>
<evidence type="ECO:0000259" key="1">
    <source>
        <dbReference type="PROSITE" id="PS50227"/>
    </source>
</evidence>
<name>A0AAV6TSQ6_9ARAC</name>
<proteinExistence type="predicted"/>
<dbReference type="GO" id="GO:0008528">
    <property type="term" value="F:G protein-coupled peptide receptor activity"/>
    <property type="evidence" value="ECO:0007669"/>
    <property type="project" value="TreeGrafter"/>
</dbReference>
<sequence length="95" mass="11147">MIKVKKTGLNREPFCRAVWDSFYCWPSTEAGRVVVRPCSVIFASFDDIGFRGSQQKAEAYRICNSDGNWLWGNWTNYTQCLDLLPRVECRKRKQF</sequence>
<dbReference type="EMBL" id="JAFNEN010001099">
    <property type="protein sequence ID" value="KAG8174979.1"/>
    <property type="molecule type" value="Genomic_DNA"/>
</dbReference>
<keyword evidence="3" id="KW-1185">Reference proteome</keyword>
<dbReference type="GO" id="GO:0005886">
    <property type="term" value="C:plasma membrane"/>
    <property type="evidence" value="ECO:0007669"/>
    <property type="project" value="TreeGrafter"/>
</dbReference>
<comment type="caution">
    <text evidence="2">The sequence shown here is derived from an EMBL/GenBank/DDBJ whole genome shotgun (WGS) entry which is preliminary data.</text>
</comment>
<dbReference type="GO" id="GO:0007188">
    <property type="term" value="P:adenylate cyclase-modulating G protein-coupled receptor signaling pathway"/>
    <property type="evidence" value="ECO:0007669"/>
    <property type="project" value="TreeGrafter"/>
</dbReference>
<protein>
    <recommendedName>
        <fullName evidence="1">G-protein coupled receptors family 2 profile 1 domain-containing protein</fullName>
    </recommendedName>
</protein>
<dbReference type="InterPro" id="IPR050332">
    <property type="entry name" value="GPCR_2"/>
</dbReference>